<keyword evidence="6" id="KW-0967">Endosome</keyword>
<comment type="caution">
    <text evidence="10">The sequence shown here is derived from an EMBL/GenBank/DDBJ whole genome shotgun (WGS) entry which is preliminary data.</text>
</comment>
<feature type="transmembrane region" description="Helical" evidence="9">
    <location>
        <begin position="291"/>
        <end position="319"/>
    </location>
</feature>
<keyword evidence="5 9" id="KW-0732">Signal</keyword>
<dbReference type="InterPro" id="IPR004240">
    <property type="entry name" value="EMP70"/>
</dbReference>
<feature type="chain" id="PRO_5035969073" description="Transmembrane 9 superfamily member" evidence="9">
    <location>
        <begin position="24"/>
        <end position="590"/>
    </location>
</feature>
<evidence type="ECO:0000256" key="6">
    <source>
        <dbReference type="ARBA" id="ARBA00022753"/>
    </source>
</evidence>
<reference evidence="10" key="1">
    <citation type="submission" date="2020-12" db="EMBL/GenBank/DDBJ databases">
        <authorList>
            <person name="Iha C."/>
        </authorList>
    </citation>
    <scope>NUCLEOTIDE SEQUENCE</scope>
</reference>
<dbReference type="GO" id="GO:0072657">
    <property type="term" value="P:protein localization to membrane"/>
    <property type="evidence" value="ECO:0007669"/>
    <property type="project" value="TreeGrafter"/>
</dbReference>
<feature type="transmembrane region" description="Helical" evidence="9">
    <location>
        <begin position="223"/>
        <end position="245"/>
    </location>
</feature>
<feature type="transmembrane region" description="Helical" evidence="9">
    <location>
        <begin position="325"/>
        <end position="349"/>
    </location>
</feature>
<evidence type="ECO:0000256" key="4">
    <source>
        <dbReference type="ARBA" id="ARBA00022692"/>
    </source>
</evidence>
<feature type="signal peptide" evidence="9">
    <location>
        <begin position="1"/>
        <end position="23"/>
    </location>
</feature>
<organism evidence="10 11">
    <name type="scientific">Ostreobium quekettii</name>
    <dbReference type="NCBI Taxonomy" id="121088"/>
    <lineage>
        <taxon>Eukaryota</taxon>
        <taxon>Viridiplantae</taxon>
        <taxon>Chlorophyta</taxon>
        <taxon>core chlorophytes</taxon>
        <taxon>Ulvophyceae</taxon>
        <taxon>TCBD clade</taxon>
        <taxon>Bryopsidales</taxon>
        <taxon>Ostreobineae</taxon>
        <taxon>Ostreobiaceae</taxon>
        <taxon>Ostreobium</taxon>
    </lineage>
</organism>
<dbReference type="PANTHER" id="PTHR10766:SF41">
    <property type="entry name" value="TRANSMEMBRANE 9 SUPERFAMILY MEMBER 3"/>
    <property type="match status" value="1"/>
</dbReference>
<dbReference type="Pfam" id="PF02990">
    <property type="entry name" value="EMP70"/>
    <property type="match status" value="1"/>
</dbReference>
<protein>
    <recommendedName>
        <fullName evidence="9">Transmembrane 9 superfamily member</fullName>
    </recommendedName>
</protein>
<proteinExistence type="inferred from homology"/>
<evidence type="ECO:0000256" key="8">
    <source>
        <dbReference type="ARBA" id="ARBA00023136"/>
    </source>
</evidence>
<gene>
    <name evidence="10" type="ORF">OSTQU699_LOCUS3818</name>
</gene>
<dbReference type="GO" id="GO:0000139">
    <property type="term" value="C:Golgi membrane"/>
    <property type="evidence" value="ECO:0007669"/>
    <property type="project" value="UniProtKB-SubCell"/>
</dbReference>
<comment type="subcellular location">
    <subcellularLocation>
        <location evidence="1">Endosome membrane</location>
        <topology evidence="1">Multi-pass membrane protein</topology>
    </subcellularLocation>
    <subcellularLocation>
        <location evidence="2">Golgi apparatus membrane</location>
        <topology evidence="2">Multi-pass membrane protein</topology>
    </subcellularLocation>
</comment>
<feature type="transmembrane region" description="Helical" evidence="9">
    <location>
        <begin position="482"/>
        <end position="508"/>
    </location>
</feature>
<feature type="transmembrane region" description="Helical" evidence="9">
    <location>
        <begin position="449"/>
        <end position="470"/>
    </location>
</feature>
<keyword evidence="7 9" id="KW-1133">Transmembrane helix</keyword>
<dbReference type="GO" id="GO:0010008">
    <property type="term" value="C:endosome membrane"/>
    <property type="evidence" value="ECO:0007669"/>
    <property type="project" value="UniProtKB-SubCell"/>
</dbReference>
<evidence type="ECO:0000256" key="2">
    <source>
        <dbReference type="ARBA" id="ARBA00004653"/>
    </source>
</evidence>
<evidence type="ECO:0000256" key="9">
    <source>
        <dbReference type="RuleBase" id="RU363079"/>
    </source>
</evidence>
<accession>A0A8S1IWS0</accession>
<sequence length="590" mass="66456">MAPGVRVALAAALWIVLLGPAAGDERTHQYKIGEPVILWVNKIGPYNNPQETYNYFYLPFCRPVPKSGKERNWGNLGEVLEGNELVNSGLAIKFRENITKTEFCSQPLDGNQAERLQRAVRDRYWYEMFVDELPMWGFVGEARRSPESGKSQEQIYLHKDFRIGYNKDRIIEVALGCNDLVPLQPGVDLHFTYSVSWVETDVPFTRRFERYLDQGFFEHKIHWFSILNSFLMVVFLIGVVAMILLRTLRKDYAKYTLDLNDMDSLEQEISEESGWKLVHGDVFRPPPRLPLLSALVGTGVQLSVLFFFVLLITIAGTLFESRGTILTSLIACYTITSLIGGYTSGGFYARHGGTAWIRTMVLTACLFPGALFLIAFVLNTIAIAYHSLSAVPFGSIVLVLLLWAGISLPLCLAGTVLGRNWAGIPSTPCRVKRIPSAIPCKPWHLTPPAIILASGLLPFGSIFIELYFILTSFWNYKVYYVYGFMLLVWTMLLIATVCVSVVGTYVLLNAENYHWQWTAFLASASTAAYVFGYSAYYFIYRTTMTGLLQTCFYYGYTLMVCLGLGVSCGAVGYFAASTFVRQIYRNIKCD</sequence>
<feature type="transmembrane region" description="Helical" evidence="9">
    <location>
        <begin position="361"/>
        <end position="385"/>
    </location>
</feature>
<keyword evidence="4 9" id="KW-0812">Transmembrane</keyword>
<feature type="transmembrane region" description="Helical" evidence="9">
    <location>
        <begin position="520"/>
        <end position="540"/>
    </location>
</feature>
<dbReference type="OrthoDB" id="1666796at2759"/>
<name>A0A8S1IWS0_9CHLO</name>
<keyword evidence="8 9" id="KW-0472">Membrane</keyword>
<evidence type="ECO:0000256" key="1">
    <source>
        <dbReference type="ARBA" id="ARBA00004337"/>
    </source>
</evidence>
<dbReference type="Proteomes" id="UP000708148">
    <property type="component" value="Unassembled WGS sequence"/>
</dbReference>
<feature type="transmembrane region" description="Helical" evidence="9">
    <location>
        <begin position="552"/>
        <end position="576"/>
    </location>
</feature>
<dbReference type="AlphaFoldDB" id="A0A8S1IWS0"/>
<evidence type="ECO:0000313" key="10">
    <source>
        <dbReference type="EMBL" id="CAD7698457.1"/>
    </source>
</evidence>
<dbReference type="PANTHER" id="PTHR10766">
    <property type="entry name" value="TRANSMEMBRANE 9 SUPERFAMILY PROTEIN"/>
    <property type="match status" value="1"/>
</dbReference>
<evidence type="ECO:0000256" key="3">
    <source>
        <dbReference type="ARBA" id="ARBA00005227"/>
    </source>
</evidence>
<comment type="similarity">
    <text evidence="3 9">Belongs to the nonaspanin (TM9SF) (TC 9.A.2) family.</text>
</comment>
<dbReference type="EMBL" id="CAJHUC010000834">
    <property type="protein sequence ID" value="CAD7698457.1"/>
    <property type="molecule type" value="Genomic_DNA"/>
</dbReference>
<evidence type="ECO:0000256" key="7">
    <source>
        <dbReference type="ARBA" id="ARBA00022989"/>
    </source>
</evidence>
<evidence type="ECO:0000313" key="11">
    <source>
        <dbReference type="Proteomes" id="UP000708148"/>
    </source>
</evidence>
<keyword evidence="11" id="KW-1185">Reference proteome</keyword>
<feature type="transmembrane region" description="Helical" evidence="9">
    <location>
        <begin position="391"/>
        <end position="417"/>
    </location>
</feature>
<evidence type="ECO:0000256" key="5">
    <source>
        <dbReference type="ARBA" id="ARBA00022729"/>
    </source>
</evidence>